<keyword evidence="1" id="KW-0732">Signal</keyword>
<gene>
    <name evidence="2" type="ORF">RHGRI_004480</name>
</gene>
<reference evidence="2" key="1">
    <citation type="submission" date="2020-08" db="EMBL/GenBank/DDBJ databases">
        <title>Plant Genome Project.</title>
        <authorList>
            <person name="Zhang R.-G."/>
        </authorList>
    </citation>
    <scope>NUCLEOTIDE SEQUENCE</scope>
    <source>
        <strain evidence="2">WSP0</strain>
        <tissue evidence="2">Leaf</tissue>
    </source>
</reference>
<dbReference type="Proteomes" id="UP000823749">
    <property type="component" value="Chromosome 2"/>
</dbReference>
<protein>
    <recommendedName>
        <fullName evidence="4">Secreted protein</fullName>
    </recommendedName>
</protein>
<feature type="chain" id="PRO_5043742201" description="Secreted protein" evidence="1">
    <location>
        <begin position="27"/>
        <end position="96"/>
    </location>
</feature>
<keyword evidence="3" id="KW-1185">Reference proteome</keyword>
<sequence>MRLVIDLVPSLRFLLLLLHFLPPSKGLNKPFVIPQAVVVSPSKFSNDVDIGTPHNPEFPSYELFSNVLNCFPQGIGPVRWLCETYTTARNVSWISC</sequence>
<dbReference type="AlphaFoldDB" id="A0AAV6LAM4"/>
<comment type="caution">
    <text evidence="2">The sequence shown here is derived from an EMBL/GenBank/DDBJ whole genome shotgun (WGS) entry which is preliminary data.</text>
</comment>
<dbReference type="EMBL" id="JACTNZ010000002">
    <property type="protein sequence ID" value="KAG5561449.1"/>
    <property type="molecule type" value="Genomic_DNA"/>
</dbReference>
<evidence type="ECO:0000256" key="1">
    <source>
        <dbReference type="SAM" id="SignalP"/>
    </source>
</evidence>
<name>A0AAV6LAM4_9ERIC</name>
<accession>A0AAV6LAM4</accession>
<evidence type="ECO:0000313" key="3">
    <source>
        <dbReference type="Proteomes" id="UP000823749"/>
    </source>
</evidence>
<feature type="signal peptide" evidence="1">
    <location>
        <begin position="1"/>
        <end position="26"/>
    </location>
</feature>
<evidence type="ECO:0008006" key="4">
    <source>
        <dbReference type="Google" id="ProtNLM"/>
    </source>
</evidence>
<proteinExistence type="predicted"/>
<organism evidence="2 3">
    <name type="scientific">Rhododendron griersonianum</name>
    <dbReference type="NCBI Taxonomy" id="479676"/>
    <lineage>
        <taxon>Eukaryota</taxon>
        <taxon>Viridiplantae</taxon>
        <taxon>Streptophyta</taxon>
        <taxon>Embryophyta</taxon>
        <taxon>Tracheophyta</taxon>
        <taxon>Spermatophyta</taxon>
        <taxon>Magnoliopsida</taxon>
        <taxon>eudicotyledons</taxon>
        <taxon>Gunneridae</taxon>
        <taxon>Pentapetalae</taxon>
        <taxon>asterids</taxon>
        <taxon>Ericales</taxon>
        <taxon>Ericaceae</taxon>
        <taxon>Ericoideae</taxon>
        <taxon>Rhodoreae</taxon>
        <taxon>Rhododendron</taxon>
    </lineage>
</organism>
<evidence type="ECO:0000313" key="2">
    <source>
        <dbReference type="EMBL" id="KAG5561449.1"/>
    </source>
</evidence>